<protein>
    <submittedName>
        <fullName evidence="1">Uncharacterized protein</fullName>
    </submittedName>
</protein>
<reference evidence="1 2" key="1">
    <citation type="submission" date="2019-07" db="EMBL/GenBank/DDBJ databases">
        <title>Whole genome shotgun sequence of Alkalibacterium kapii NBRC 103247.</title>
        <authorList>
            <person name="Hosoyama A."/>
            <person name="Uohara A."/>
            <person name="Ohji S."/>
            <person name="Ichikawa N."/>
        </authorList>
    </citation>
    <scope>NUCLEOTIDE SEQUENCE [LARGE SCALE GENOMIC DNA]</scope>
    <source>
        <strain evidence="1 2">NBRC 103247</strain>
    </source>
</reference>
<sequence>MKVNEEQKRKILFGAKTVLSEGDVLSPDFIQKKLDGIKEVLMSEAGSDSGQKQEIVPEAFTEGLEDLSEAMSHSERYKL</sequence>
<comment type="caution">
    <text evidence="1">The sequence shown here is derived from an EMBL/GenBank/DDBJ whole genome shotgun (WGS) entry which is preliminary data.</text>
</comment>
<evidence type="ECO:0000313" key="2">
    <source>
        <dbReference type="Proteomes" id="UP000321662"/>
    </source>
</evidence>
<name>A0A511AVI1_9LACT</name>
<dbReference type="Proteomes" id="UP000321662">
    <property type="component" value="Unassembled WGS sequence"/>
</dbReference>
<evidence type="ECO:0000313" key="1">
    <source>
        <dbReference type="EMBL" id="GEK92218.1"/>
    </source>
</evidence>
<keyword evidence="2" id="KW-1185">Reference proteome</keyword>
<gene>
    <name evidence="1" type="ORF">AKA01nite_18400</name>
</gene>
<organism evidence="1 2">
    <name type="scientific">Alkalibacterium kapii</name>
    <dbReference type="NCBI Taxonomy" id="426704"/>
    <lineage>
        <taxon>Bacteria</taxon>
        <taxon>Bacillati</taxon>
        <taxon>Bacillota</taxon>
        <taxon>Bacilli</taxon>
        <taxon>Lactobacillales</taxon>
        <taxon>Carnobacteriaceae</taxon>
        <taxon>Alkalibacterium</taxon>
    </lineage>
</organism>
<dbReference type="EMBL" id="BJUY01000044">
    <property type="protein sequence ID" value="GEK92218.1"/>
    <property type="molecule type" value="Genomic_DNA"/>
</dbReference>
<accession>A0A511AVI1</accession>
<dbReference type="AlphaFoldDB" id="A0A511AVI1"/>
<proteinExistence type="predicted"/>
<dbReference type="RefSeq" id="WP_146925022.1">
    <property type="nucleotide sequence ID" value="NZ_BJUY01000044.1"/>
</dbReference>